<feature type="disulfide bond" evidence="14">
    <location>
        <begin position="131"/>
        <end position="186"/>
    </location>
</feature>
<keyword evidence="8" id="KW-0675">Receptor</keyword>
<dbReference type="SMART" id="SM00079">
    <property type="entry name" value="PBPe"/>
    <property type="match status" value="1"/>
</dbReference>
<evidence type="ECO:0000256" key="8">
    <source>
        <dbReference type="ARBA" id="ARBA00023170"/>
    </source>
</evidence>
<keyword evidence="2" id="KW-0813">Transport</keyword>
<evidence type="ECO:0000256" key="14">
    <source>
        <dbReference type="PIRSR" id="PIRSR601508-3"/>
    </source>
</evidence>
<keyword evidence="6" id="KW-0406">Ion transport</keyword>
<dbReference type="InterPro" id="IPR015683">
    <property type="entry name" value="Ionotropic_Glu_rcpt"/>
</dbReference>
<evidence type="ECO:0000256" key="1">
    <source>
        <dbReference type="ARBA" id="ARBA00004651"/>
    </source>
</evidence>
<sequence length="253" mass="28754">MLCQGADNTPKSLSGRIVVGCFWFCILIWVSTYTANLAAFFSFRDTTLGVNSLEDIIKRDYKLFVFAGTPLEETLRTSNFSTYKNLYQKIVSDNSFVKSFDEGVRAVRANSKHLMLEEHPYAESFIHTKPCDLMTVKGFMGVKGYGFAMNKEFPYASNITVAAMKLRETGAIEDLKRKWWNYRSQCHESHEKKPTERLGLEHMVGLYMLVAAGCLLGIISMLFEVLWSAKGEAIKAALPCCFRKEEKEKDEAE</sequence>
<feature type="transmembrane region" description="Helical" evidence="15">
    <location>
        <begin position="17"/>
        <end position="43"/>
    </location>
</feature>
<dbReference type="PANTHER" id="PTHR18966">
    <property type="entry name" value="IONOTROPIC GLUTAMATE RECEPTOR"/>
    <property type="match status" value="1"/>
</dbReference>
<dbReference type="GO" id="GO:0005886">
    <property type="term" value="C:plasma membrane"/>
    <property type="evidence" value="ECO:0007669"/>
    <property type="project" value="UniProtKB-SubCell"/>
</dbReference>
<feature type="transmembrane region" description="Helical" evidence="15">
    <location>
        <begin position="204"/>
        <end position="223"/>
    </location>
</feature>
<evidence type="ECO:0000256" key="13">
    <source>
        <dbReference type="PIRSR" id="PIRSR601508-2"/>
    </source>
</evidence>
<evidence type="ECO:0000256" key="5">
    <source>
        <dbReference type="ARBA" id="ARBA00022989"/>
    </source>
</evidence>
<evidence type="ECO:0000256" key="15">
    <source>
        <dbReference type="SAM" id="Phobius"/>
    </source>
</evidence>
<name>A0A913XZP8_EXADI</name>
<keyword evidence="9" id="KW-0325">Glycoprotein</keyword>
<dbReference type="RefSeq" id="XP_020912809.1">
    <property type="nucleotide sequence ID" value="XM_021057150.2"/>
</dbReference>
<dbReference type="PRINTS" id="PR00177">
    <property type="entry name" value="NMDARECEPTOR"/>
</dbReference>
<dbReference type="GO" id="GO:0038023">
    <property type="term" value="F:signaling receptor activity"/>
    <property type="evidence" value="ECO:0007669"/>
    <property type="project" value="InterPro"/>
</dbReference>
<evidence type="ECO:0000256" key="3">
    <source>
        <dbReference type="ARBA" id="ARBA00022475"/>
    </source>
</evidence>
<dbReference type="OrthoDB" id="5986055at2759"/>
<comment type="subcellular location">
    <subcellularLocation>
        <location evidence="1">Cell membrane</location>
        <topology evidence="1">Multi-pass membrane protein</topology>
    </subcellularLocation>
</comment>
<dbReference type="InterPro" id="IPR001320">
    <property type="entry name" value="Iontro_rcpt_C"/>
</dbReference>
<keyword evidence="4 15" id="KW-0812">Transmembrane</keyword>
<dbReference type="InterPro" id="IPR001508">
    <property type="entry name" value="Iono_Glu_rcpt_met"/>
</dbReference>
<proteinExistence type="predicted"/>
<protein>
    <recommendedName>
        <fullName evidence="16">Ionotropic glutamate receptor C-terminal domain-containing protein</fullName>
    </recommendedName>
</protein>
<dbReference type="OMA" id="YERYFAF"/>
<accession>A0A913XZP8</accession>
<dbReference type="GeneID" id="110250540"/>
<dbReference type="GO" id="GO:0015276">
    <property type="term" value="F:ligand-gated monoatomic ion channel activity"/>
    <property type="evidence" value="ECO:0007669"/>
    <property type="project" value="InterPro"/>
</dbReference>
<evidence type="ECO:0000256" key="4">
    <source>
        <dbReference type="ARBA" id="ARBA00022692"/>
    </source>
</evidence>
<keyword evidence="3" id="KW-1003">Cell membrane</keyword>
<keyword evidence="14" id="KW-1015">Disulfide bond</keyword>
<organism evidence="17 18">
    <name type="scientific">Exaiptasia diaphana</name>
    <name type="common">Tropical sea anemone</name>
    <name type="synonym">Aiptasia pulchella</name>
    <dbReference type="NCBI Taxonomy" id="2652724"/>
    <lineage>
        <taxon>Eukaryota</taxon>
        <taxon>Metazoa</taxon>
        <taxon>Cnidaria</taxon>
        <taxon>Anthozoa</taxon>
        <taxon>Hexacorallia</taxon>
        <taxon>Actiniaria</taxon>
        <taxon>Aiptasiidae</taxon>
        <taxon>Exaiptasia</taxon>
    </lineage>
</organism>
<keyword evidence="18" id="KW-1185">Reference proteome</keyword>
<keyword evidence="10" id="KW-1071">Ligand-gated ion channel</keyword>
<evidence type="ECO:0000313" key="18">
    <source>
        <dbReference type="Proteomes" id="UP000887567"/>
    </source>
</evidence>
<dbReference type="Proteomes" id="UP000887567">
    <property type="component" value="Unplaced"/>
</dbReference>
<dbReference type="SUPFAM" id="SSF53850">
    <property type="entry name" value="Periplasmic binding protein-like II"/>
    <property type="match status" value="1"/>
</dbReference>
<evidence type="ECO:0000256" key="12">
    <source>
        <dbReference type="PIRSR" id="PIRSR601508-1"/>
    </source>
</evidence>
<evidence type="ECO:0000256" key="11">
    <source>
        <dbReference type="ARBA" id="ARBA00023303"/>
    </source>
</evidence>
<reference evidence="17" key="1">
    <citation type="submission" date="2022-11" db="UniProtKB">
        <authorList>
            <consortium name="EnsemblMetazoa"/>
        </authorList>
    </citation>
    <scope>IDENTIFICATION</scope>
</reference>
<keyword evidence="5 15" id="KW-1133">Transmembrane helix</keyword>
<evidence type="ECO:0000256" key="2">
    <source>
        <dbReference type="ARBA" id="ARBA00022448"/>
    </source>
</evidence>
<dbReference type="Pfam" id="PF00060">
    <property type="entry name" value="Lig_chan"/>
    <property type="match status" value="1"/>
</dbReference>
<evidence type="ECO:0000313" key="17">
    <source>
        <dbReference type="EnsemblMetazoa" id="XP_020912809.1"/>
    </source>
</evidence>
<feature type="domain" description="Ionotropic glutamate receptor C-terminal" evidence="16">
    <location>
        <begin position="16"/>
        <end position="182"/>
    </location>
</feature>
<evidence type="ECO:0000256" key="10">
    <source>
        <dbReference type="ARBA" id="ARBA00023286"/>
    </source>
</evidence>
<dbReference type="AlphaFoldDB" id="A0A913XZP8"/>
<evidence type="ECO:0000256" key="6">
    <source>
        <dbReference type="ARBA" id="ARBA00023065"/>
    </source>
</evidence>
<dbReference type="EnsemblMetazoa" id="XM_021057150.2">
    <property type="protein sequence ID" value="XP_020912809.1"/>
    <property type="gene ID" value="LOC110250540"/>
</dbReference>
<dbReference type="Gene3D" id="3.40.190.10">
    <property type="entry name" value="Periplasmic binding protein-like II"/>
    <property type="match status" value="2"/>
</dbReference>
<feature type="site" description="Interaction with the cone snail toxin Con-ikot-ikot" evidence="13">
    <location>
        <position position="76"/>
    </location>
</feature>
<keyword evidence="7 15" id="KW-0472">Membrane</keyword>
<evidence type="ECO:0000259" key="16">
    <source>
        <dbReference type="SMART" id="SM00079"/>
    </source>
</evidence>
<evidence type="ECO:0000256" key="7">
    <source>
        <dbReference type="ARBA" id="ARBA00023136"/>
    </source>
</evidence>
<feature type="site" description="Crucial to convey clamshell closure to channel opening" evidence="13">
    <location>
        <position position="50"/>
    </location>
</feature>
<evidence type="ECO:0000256" key="9">
    <source>
        <dbReference type="ARBA" id="ARBA00023180"/>
    </source>
</evidence>
<dbReference type="KEGG" id="epa:110250540"/>
<feature type="site" description="Interaction with the cone snail toxin Con-ikot-ikot" evidence="13">
    <location>
        <position position="165"/>
    </location>
</feature>
<feature type="binding site" evidence="12">
    <location>
        <position position="118"/>
    </location>
    <ligand>
        <name>L-glutamate</name>
        <dbReference type="ChEBI" id="CHEBI:29985"/>
    </ligand>
</feature>
<keyword evidence="11" id="KW-0407">Ion channel</keyword>